<reference evidence="1 2" key="1">
    <citation type="submission" date="2015-04" db="EMBL/GenBank/DDBJ databases">
        <authorList>
            <person name="Heijne W.H."/>
            <person name="Fedorova N.D."/>
            <person name="Nierman W.C."/>
            <person name="Vollebregt A.W."/>
            <person name="Zhao Z."/>
            <person name="Wu L."/>
            <person name="Kumar M."/>
            <person name="Stam H."/>
            <person name="van den Berg M.A."/>
            <person name="Pel H.J."/>
        </authorList>
    </citation>
    <scope>NUCLEOTIDE SEQUENCE [LARGE SCALE GENOMIC DNA]</scope>
    <source>
        <strain evidence="1 2">CBS 393.64</strain>
    </source>
</reference>
<evidence type="ECO:0000313" key="1">
    <source>
        <dbReference type="EMBL" id="KKA17443.1"/>
    </source>
</evidence>
<keyword evidence="2" id="KW-1185">Reference proteome</keyword>
<comment type="caution">
    <text evidence="1">The sequence shown here is derived from an EMBL/GenBank/DDBJ whole genome shotgun (WGS) entry which is preliminary data.</text>
</comment>
<evidence type="ECO:0000313" key="2">
    <source>
        <dbReference type="Proteomes" id="UP000053958"/>
    </source>
</evidence>
<feature type="non-terminal residue" evidence="1">
    <location>
        <position position="1"/>
    </location>
</feature>
<name>A0A0F4YIL8_RASE3</name>
<organism evidence="1 2">
    <name type="scientific">Rasamsonia emersonii (strain ATCC 16479 / CBS 393.64 / IMI 116815)</name>
    <dbReference type="NCBI Taxonomy" id="1408163"/>
    <lineage>
        <taxon>Eukaryota</taxon>
        <taxon>Fungi</taxon>
        <taxon>Dikarya</taxon>
        <taxon>Ascomycota</taxon>
        <taxon>Pezizomycotina</taxon>
        <taxon>Eurotiomycetes</taxon>
        <taxon>Eurotiomycetidae</taxon>
        <taxon>Eurotiales</taxon>
        <taxon>Trichocomaceae</taxon>
        <taxon>Rasamsonia</taxon>
    </lineage>
</organism>
<dbReference type="EMBL" id="LASV01000652">
    <property type="protein sequence ID" value="KKA17443.1"/>
    <property type="molecule type" value="Genomic_DNA"/>
</dbReference>
<dbReference type="OrthoDB" id="5427059at2759"/>
<dbReference type="AlphaFoldDB" id="A0A0F4YIL8"/>
<proteinExistence type="predicted"/>
<sequence length="118" mass="14047">AQDSDPGPVEAWQWTHLRLGPLDGVGCPRMRDLRKRGYVMWDHSRLVNWGFFRFQWHPAPREDSDSNDDGRDAFREAVMMILSWQRRRVLYDRGARGWWSEDDESKLVWDESAEVILN</sequence>
<dbReference type="RefSeq" id="XP_013324055.1">
    <property type="nucleotide sequence ID" value="XM_013468601.1"/>
</dbReference>
<dbReference type="GeneID" id="25320881"/>
<gene>
    <name evidence="1" type="ORF">T310_8671</name>
</gene>
<protein>
    <submittedName>
        <fullName evidence="1">Uncharacterized protein</fullName>
    </submittedName>
</protein>
<dbReference type="Proteomes" id="UP000053958">
    <property type="component" value="Unassembled WGS sequence"/>
</dbReference>
<accession>A0A0F4YIL8</accession>